<keyword evidence="1" id="KW-0808">Transferase</keyword>
<dbReference type="InterPro" id="IPR036322">
    <property type="entry name" value="WD40_repeat_dom_sf"/>
</dbReference>
<name>A0A164FB62_9CRUS</name>
<dbReference type="SUPFAM" id="SSF50978">
    <property type="entry name" value="WD40 repeat-like"/>
    <property type="match status" value="1"/>
</dbReference>
<dbReference type="GO" id="GO:0016301">
    <property type="term" value="F:kinase activity"/>
    <property type="evidence" value="ECO:0007669"/>
    <property type="project" value="UniProtKB-KW"/>
</dbReference>
<evidence type="ECO:0000313" key="2">
    <source>
        <dbReference type="Proteomes" id="UP000076858"/>
    </source>
</evidence>
<comment type="caution">
    <text evidence="1">The sequence shown here is derived from an EMBL/GenBank/DDBJ whole genome shotgun (WGS) entry which is preliminary data.</text>
</comment>
<accession>A0A164FB62</accession>
<protein>
    <submittedName>
        <fullName evidence="1">Serine threonine-protein kinase</fullName>
    </submittedName>
</protein>
<reference evidence="1 2" key="1">
    <citation type="submission" date="2016-03" db="EMBL/GenBank/DDBJ databases">
        <title>EvidentialGene: Evidence-directed Construction of Genes on Genomes.</title>
        <authorList>
            <person name="Gilbert D.G."/>
            <person name="Choi J.-H."/>
            <person name="Mockaitis K."/>
            <person name="Colbourne J."/>
            <person name="Pfrender M."/>
        </authorList>
    </citation>
    <scope>NUCLEOTIDE SEQUENCE [LARGE SCALE GENOMIC DNA]</scope>
    <source>
        <strain evidence="1 2">Xinb3</strain>
        <tissue evidence="1">Complete organism</tissue>
    </source>
</reference>
<gene>
    <name evidence="1" type="ORF">APZ42_007409</name>
</gene>
<sequence length="93" mass="10722">CLSEDIDINKPLAFSSDGRFLAAGGKNKLLIWSAEDWVQIYKVNIRNFEYGYPRIISFFTTKSTNLYENKLIVNYWDGVSDICFDPRISNNST</sequence>
<dbReference type="EMBL" id="LRGB01020709">
    <property type="protein sequence ID" value="KZR97613.1"/>
    <property type="molecule type" value="Genomic_DNA"/>
</dbReference>
<dbReference type="Proteomes" id="UP000076858">
    <property type="component" value="Unassembled WGS sequence"/>
</dbReference>
<keyword evidence="2" id="KW-1185">Reference proteome</keyword>
<dbReference type="AlphaFoldDB" id="A0A164FB62"/>
<feature type="non-terminal residue" evidence="1">
    <location>
        <position position="1"/>
    </location>
</feature>
<organism evidence="1 2">
    <name type="scientific">Daphnia magna</name>
    <dbReference type="NCBI Taxonomy" id="35525"/>
    <lineage>
        <taxon>Eukaryota</taxon>
        <taxon>Metazoa</taxon>
        <taxon>Ecdysozoa</taxon>
        <taxon>Arthropoda</taxon>
        <taxon>Crustacea</taxon>
        <taxon>Branchiopoda</taxon>
        <taxon>Diplostraca</taxon>
        <taxon>Cladocera</taxon>
        <taxon>Anomopoda</taxon>
        <taxon>Daphniidae</taxon>
        <taxon>Daphnia</taxon>
    </lineage>
</organism>
<proteinExistence type="predicted"/>
<dbReference type="OrthoDB" id="432970at2759"/>
<keyword evidence="1" id="KW-0418">Kinase</keyword>
<evidence type="ECO:0000313" key="1">
    <source>
        <dbReference type="EMBL" id="KZR97613.1"/>
    </source>
</evidence>